<dbReference type="InterPro" id="IPR019734">
    <property type="entry name" value="TPR_rpt"/>
</dbReference>
<dbReference type="PANTHER" id="PTHR44858">
    <property type="entry name" value="TETRATRICOPEPTIDE REPEAT PROTEIN 6"/>
    <property type="match status" value="1"/>
</dbReference>
<feature type="repeat" description="TPR" evidence="3">
    <location>
        <begin position="245"/>
        <end position="278"/>
    </location>
</feature>
<keyword evidence="5" id="KW-1185">Reference proteome</keyword>
<evidence type="ECO:0000313" key="5">
    <source>
        <dbReference type="Proteomes" id="UP000601099"/>
    </source>
</evidence>
<dbReference type="Proteomes" id="UP000601099">
    <property type="component" value="Unassembled WGS sequence"/>
</dbReference>
<feature type="repeat" description="TPR" evidence="3">
    <location>
        <begin position="211"/>
        <end position="244"/>
    </location>
</feature>
<evidence type="ECO:0000313" key="4">
    <source>
        <dbReference type="EMBL" id="MBG8554768.1"/>
    </source>
</evidence>
<organism evidence="4 5">
    <name type="scientific">Hymenobacter guriensis</name>
    <dbReference type="NCBI Taxonomy" id="2793065"/>
    <lineage>
        <taxon>Bacteria</taxon>
        <taxon>Pseudomonadati</taxon>
        <taxon>Bacteroidota</taxon>
        <taxon>Cytophagia</taxon>
        <taxon>Cytophagales</taxon>
        <taxon>Hymenobacteraceae</taxon>
        <taxon>Hymenobacter</taxon>
    </lineage>
</organism>
<accession>A0ABS0L3P5</accession>
<name>A0ABS0L3P5_9BACT</name>
<dbReference type="PANTHER" id="PTHR44858:SF1">
    <property type="entry name" value="UDP-N-ACETYLGLUCOSAMINE--PEPTIDE N-ACETYLGLUCOSAMINYLTRANSFERASE SPINDLY-RELATED"/>
    <property type="match status" value="1"/>
</dbReference>
<keyword evidence="1" id="KW-0677">Repeat</keyword>
<evidence type="ECO:0000256" key="3">
    <source>
        <dbReference type="PROSITE-ProRule" id="PRU00339"/>
    </source>
</evidence>
<dbReference type="EMBL" id="JADWYK010000008">
    <property type="protein sequence ID" value="MBG8554768.1"/>
    <property type="molecule type" value="Genomic_DNA"/>
</dbReference>
<proteinExistence type="predicted"/>
<dbReference type="Pfam" id="PF13374">
    <property type="entry name" value="TPR_10"/>
    <property type="match status" value="1"/>
</dbReference>
<evidence type="ECO:0000256" key="1">
    <source>
        <dbReference type="ARBA" id="ARBA00022737"/>
    </source>
</evidence>
<gene>
    <name evidence="4" type="ORF">I5L79_14525</name>
</gene>
<dbReference type="Gene3D" id="1.25.40.10">
    <property type="entry name" value="Tetratricopeptide repeat domain"/>
    <property type="match status" value="2"/>
</dbReference>
<dbReference type="Pfam" id="PF13414">
    <property type="entry name" value="TPR_11"/>
    <property type="match status" value="1"/>
</dbReference>
<dbReference type="InterPro" id="IPR050498">
    <property type="entry name" value="Ycf3"/>
</dbReference>
<dbReference type="InterPro" id="IPR011990">
    <property type="entry name" value="TPR-like_helical_dom_sf"/>
</dbReference>
<evidence type="ECO:0000256" key="2">
    <source>
        <dbReference type="ARBA" id="ARBA00022803"/>
    </source>
</evidence>
<sequence length="329" mass="37163">MKILLLLCLLLPGIIWGQGRRQPTPEQLSRPAGTINEQPRFGGQLKNAEQLAADAEFIQDALRRSNGNAREAARICVDLGWSYLRANIPVTAIKRFNHAWLLDSTLADVYYGFSAFLQQQKRVAEAEQYLSMGQRHDAGNQGLIRYYSNLAYAHTQRREFQEAIAINEKILGLDADNGFAYATSGRWYMQQDTAKARAYLTRAVQLNPQDSTSFLNRGWLSYGQKHYPAAIADYSEAIRLNPRYVSAYANRALAYTEQQNYAAAIADWQSCLKLVPPREKAPLFGTIGELKLKMNDKPGGCESLRMALQWGLDPAPEKQVRKLIKENCR</sequence>
<reference evidence="4 5" key="1">
    <citation type="submission" date="2020-11" db="EMBL/GenBank/DDBJ databases">
        <title>Hymenobacter sp.</title>
        <authorList>
            <person name="Kim M.K."/>
        </authorList>
    </citation>
    <scope>NUCLEOTIDE SEQUENCE [LARGE SCALE GENOMIC DNA]</scope>
    <source>
        <strain evidence="4 5">BT594</strain>
    </source>
</reference>
<dbReference type="PROSITE" id="PS50005">
    <property type="entry name" value="TPR"/>
    <property type="match status" value="2"/>
</dbReference>
<comment type="caution">
    <text evidence="4">The sequence shown here is derived from an EMBL/GenBank/DDBJ whole genome shotgun (WGS) entry which is preliminary data.</text>
</comment>
<dbReference type="RefSeq" id="WP_196955782.1">
    <property type="nucleotide sequence ID" value="NZ_JADWYK010000008.1"/>
</dbReference>
<dbReference type="SUPFAM" id="SSF81901">
    <property type="entry name" value="HCP-like"/>
    <property type="match status" value="1"/>
</dbReference>
<keyword evidence="2 3" id="KW-0802">TPR repeat</keyword>
<dbReference type="SMART" id="SM00028">
    <property type="entry name" value="TPR"/>
    <property type="match status" value="6"/>
</dbReference>
<protein>
    <submittedName>
        <fullName evidence="4">Tetratricopeptide repeat protein</fullName>
    </submittedName>
</protein>